<protein>
    <submittedName>
        <fullName evidence="1">Uncharacterized protein</fullName>
    </submittedName>
</protein>
<dbReference type="EMBL" id="WOWK01000055">
    <property type="protein sequence ID" value="KAF0323064.1"/>
    <property type="molecule type" value="Genomic_DNA"/>
</dbReference>
<feature type="non-terminal residue" evidence="1">
    <location>
        <position position="1"/>
    </location>
</feature>
<gene>
    <name evidence="1" type="ORF">GQ607_009608</name>
</gene>
<proteinExistence type="predicted"/>
<organism evidence="1 2">
    <name type="scientific">Colletotrichum asianum</name>
    <dbReference type="NCBI Taxonomy" id="702518"/>
    <lineage>
        <taxon>Eukaryota</taxon>
        <taxon>Fungi</taxon>
        <taxon>Dikarya</taxon>
        <taxon>Ascomycota</taxon>
        <taxon>Pezizomycotina</taxon>
        <taxon>Sordariomycetes</taxon>
        <taxon>Hypocreomycetidae</taxon>
        <taxon>Glomerellales</taxon>
        <taxon>Glomerellaceae</taxon>
        <taxon>Colletotrichum</taxon>
        <taxon>Colletotrichum gloeosporioides species complex</taxon>
    </lineage>
</organism>
<name>A0A8H3ZKD5_9PEZI</name>
<reference evidence="1 2" key="1">
    <citation type="submission" date="2019-12" db="EMBL/GenBank/DDBJ databases">
        <title>A genome sequence resource for the geographically widespread anthracnose pathogen Colletotrichum asianum.</title>
        <authorList>
            <person name="Meng Y."/>
        </authorList>
    </citation>
    <scope>NUCLEOTIDE SEQUENCE [LARGE SCALE GENOMIC DNA]</scope>
    <source>
        <strain evidence="1 2">ICMP 18580</strain>
    </source>
</reference>
<evidence type="ECO:0000313" key="2">
    <source>
        <dbReference type="Proteomes" id="UP000434172"/>
    </source>
</evidence>
<comment type="caution">
    <text evidence="1">The sequence shown here is derived from an EMBL/GenBank/DDBJ whole genome shotgun (WGS) entry which is preliminary data.</text>
</comment>
<accession>A0A8H3ZKD5</accession>
<keyword evidence="2" id="KW-1185">Reference proteome</keyword>
<dbReference type="AlphaFoldDB" id="A0A8H3ZKD5"/>
<sequence>ILLYLDNLASNSTLLKKLRSLYSTKSLRIKLRIKSLRLTTLKTFFSI</sequence>
<evidence type="ECO:0000313" key="1">
    <source>
        <dbReference type="EMBL" id="KAF0323064.1"/>
    </source>
</evidence>
<dbReference type="Proteomes" id="UP000434172">
    <property type="component" value="Unassembled WGS sequence"/>
</dbReference>